<comment type="caution">
    <text evidence="1">The sequence shown here is derived from an EMBL/GenBank/DDBJ whole genome shotgun (WGS) entry which is preliminary data.</text>
</comment>
<gene>
    <name evidence="1" type="ORF">EV643_106358</name>
</gene>
<dbReference type="PANTHER" id="PTHR43649:SF30">
    <property type="entry name" value="ABC TRANSPORTER SUBSTRATE-BINDING PROTEIN"/>
    <property type="match status" value="1"/>
</dbReference>
<proteinExistence type="predicted"/>
<protein>
    <submittedName>
        <fullName evidence="1">Multiple sugar transport system substrate-binding protein</fullName>
    </submittedName>
</protein>
<dbReference type="PANTHER" id="PTHR43649">
    <property type="entry name" value="ARABINOSE-BINDING PROTEIN-RELATED"/>
    <property type="match status" value="1"/>
</dbReference>
<dbReference type="InterPro" id="IPR006311">
    <property type="entry name" value="TAT_signal"/>
</dbReference>
<dbReference type="Gene3D" id="3.40.190.10">
    <property type="entry name" value="Periplasmic binding protein-like II"/>
    <property type="match status" value="1"/>
</dbReference>
<accession>A0A4R6KFX8</accession>
<dbReference type="AlphaFoldDB" id="A0A4R6KFX8"/>
<dbReference type="SUPFAM" id="SSF53850">
    <property type="entry name" value="Periplasmic binding protein-like II"/>
    <property type="match status" value="1"/>
</dbReference>
<evidence type="ECO:0000313" key="2">
    <source>
        <dbReference type="Proteomes" id="UP000295388"/>
    </source>
</evidence>
<organism evidence="1 2">
    <name type="scientific">Kribbella caucasensis</name>
    <dbReference type="NCBI Taxonomy" id="2512215"/>
    <lineage>
        <taxon>Bacteria</taxon>
        <taxon>Bacillati</taxon>
        <taxon>Actinomycetota</taxon>
        <taxon>Actinomycetes</taxon>
        <taxon>Propionibacteriales</taxon>
        <taxon>Kribbellaceae</taxon>
        <taxon>Kribbella</taxon>
    </lineage>
</organism>
<dbReference type="PROSITE" id="PS51318">
    <property type="entry name" value="TAT"/>
    <property type="match status" value="1"/>
</dbReference>
<keyword evidence="2" id="KW-1185">Reference proteome</keyword>
<dbReference type="InterPro" id="IPR050490">
    <property type="entry name" value="Bact_solute-bd_prot1"/>
</dbReference>
<dbReference type="Pfam" id="PF01547">
    <property type="entry name" value="SBP_bac_1"/>
    <property type="match status" value="1"/>
</dbReference>
<dbReference type="EMBL" id="SNWQ01000006">
    <property type="protein sequence ID" value="TDO49388.1"/>
    <property type="molecule type" value="Genomic_DNA"/>
</dbReference>
<evidence type="ECO:0000313" key="1">
    <source>
        <dbReference type="EMBL" id="TDO49388.1"/>
    </source>
</evidence>
<keyword evidence="1" id="KW-0762">Sugar transport</keyword>
<name>A0A4R6KFX8_9ACTN</name>
<keyword evidence="1" id="KW-0813">Transport</keyword>
<dbReference type="Proteomes" id="UP000295388">
    <property type="component" value="Unassembled WGS sequence"/>
</dbReference>
<reference evidence="1 2" key="1">
    <citation type="submission" date="2019-03" db="EMBL/GenBank/DDBJ databases">
        <title>Genomic Encyclopedia of Type Strains, Phase III (KMG-III): the genomes of soil and plant-associated and newly described type strains.</title>
        <authorList>
            <person name="Whitman W."/>
        </authorList>
    </citation>
    <scope>NUCLEOTIDE SEQUENCE [LARGE SCALE GENOMIC DNA]</scope>
    <source>
        <strain evidence="1 2">VKM Ac-2527</strain>
    </source>
</reference>
<dbReference type="InterPro" id="IPR006059">
    <property type="entry name" value="SBP"/>
</dbReference>
<sequence>MRRKGFSRREVLAGLGAVGAAAVVPGCSGGGGGKSSVLQVWGGVPAASGPQAVVEAFEKKFPQYKVNYTRFVNDERGNLKLDTALQGGLDIDVYFTYAQANLALRAGSGLAADLTERVRADPDLQVFLDTDQPRAYLDNGRVKALATAREPFFVLFNEKLRQQAGVELPQSWTIEDYRATAKRLTTHSTIGAYTIPDLARIALGPNYWYDGDKSNFGNPHFEQGFRLGREMIAEGSVFPWSEVLSRHLNAYQQNSFLKAEFHLWSTAPFNLRYLYDAKKYPHDFKVSFAPPPTVDGNDWNGGAYSNFVMVNPKSPKADAAWEFVKFWLTEGSAPMLKGGKLPTLGNVTDDQVITGMLGKEPDKFFDVDSFNKVVLTKEQKLATDTRLTGFPEISLAYNQQRDLCWLGEKDPAPAIDEVRRLADAAIARNERSSE</sequence>